<dbReference type="EMBL" id="JBBHLL010000040">
    <property type="protein sequence ID" value="KAK7825424.1"/>
    <property type="molecule type" value="Genomic_DNA"/>
</dbReference>
<name>A0AAW0JEY5_MYOGA</name>
<dbReference type="AlphaFoldDB" id="A0AAW0JEY5"/>
<keyword evidence="2" id="KW-1185">Reference proteome</keyword>
<sequence>MPLLRATVEAWAYIRAVHSVPWSIRPWPVPLAAHSVPEMTIDDTALRMAVPQESIKGGNGSEDWGAAERT</sequence>
<evidence type="ECO:0000313" key="2">
    <source>
        <dbReference type="Proteomes" id="UP001488838"/>
    </source>
</evidence>
<comment type="caution">
    <text evidence="1">The sequence shown here is derived from an EMBL/GenBank/DDBJ whole genome shotgun (WGS) entry which is preliminary data.</text>
</comment>
<proteinExistence type="predicted"/>
<reference evidence="1 2" key="1">
    <citation type="journal article" date="2023" name="bioRxiv">
        <title>Conserved and derived expression patterns and positive selection on dental genes reveal complex evolutionary context of ever-growing rodent molars.</title>
        <authorList>
            <person name="Calamari Z.T."/>
            <person name="Song A."/>
            <person name="Cohen E."/>
            <person name="Akter M."/>
            <person name="Roy R.D."/>
            <person name="Hallikas O."/>
            <person name="Christensen M.M."/>
            <person name="Li P."/>
            <person name="Marangoni P."/>
            <person name="Jernvall J."/>
            <person name="Klein O.D."/>
        </authorList>
    </citation>
    <scope>NUCLEOTIDE SEQUENCE [LARGE SCALE GENOMIC DNA]</scope>
    <source>
        <strain evidence="1">V071</strain>
    </source>
</reference>
<dbReference type="Proteomes" id="UP001488838">
    <property type="component" value="Unassembled WGS sequence"/>
</dbReference>
<protein>
    <submittedName>
        <fullName evidence="1">Uncharacterized protein</fullName>
    </submittedName>
</protein>
<gene>
    <name evidence="1" type="ORF">U0070_012224</name>
</gene>
<evidence type="ECO:0000313" key="1">
    <source>
        <dbReference type="EMBL" id="KAK7825424.1"/>
    </source>
</evidence>
<accession>A0AAW0JEY5</accession>
<organism evidence="1 2">
    <name type="scientific">Myodes glareolus</name>
    <name type="common">Bank vole</name>
    <name type="synonym">Clethrionomys glareolus</name>
    <dbReference type="NCBI Taxonomy" id="447135"/>
    <lineage>
        <taxon>Eukaryota</taxon>
        <taxon>Metazoa</taxon>
        <taxon>Chordata</taxon>
        <taxon>Craniata</taxon>
        <taxon>Vertebrata</taxon>
        <taxon>Euteleostomi</taxon>
        <taxon>Mammalia</taxon>
        <taxon>Eutheria</taxon>
        <taxon>Euarchontoglires</taxon>
        <taxon>Glires</taxon>
        <taxon>Rodentia</taxon>
        <taxon>Myomorpha</taxon>
        <taxon>Muroidea</taxon>
        <taxon>Cricetidae</taxon>
        <taxon>Arvicolinae</taxon>
        <taxon>Myodes</taxon>
    </lineage>
</organism>